<proteinExistence type="predicted"/>
<protein>
    <recommendedName>
        <fullName evidence="5">Phospholipase C/D domain-containing protein</fullName>
    </recommendedName>
</protein>
<feature type="signal peptide" evidence="2">
    <location>
        <begin position="1"/>
        <end position="21"/>
    </location>
</feature>
<sequence length="731" mass="78908">MRAHVLAGAALSLVLAGPALAWKPKTHVYLAEEAMRDALDGKVTLGVVDPQTGEPAGALGAFEVDPKALAALKGGAKQFRAGVLGPDAYPDILTGQQIIHPDESAPGGVGASGSDAWLNWIHRKGFVESDDAKVNAFALGYLTHAAGDVFAHTYVNHYAGGEFTLDPAMNAVKHLTLEGYIGERTPRTVNAFSTRIASGRPCDRRKQDDLPDDGTPCGIRYENVHLPVTSQDTSIAGVEEFIWREMIDARPGSELATRLYRGEATGRSVPWIFSQLRTRVQARVEAYEARRATLSGLERAAFEAASGPGAAYDRAWVEDIDRGLKAWPAVSHEVAKSLVFADAGADLDRAETAMGLYVRDHMLSMAGAPDGVVQVSAAVIETVSKLMPEVFVGVLEEILRAPLNAAVEGATGQTLDKWSDYLSRPHAHFDDVMGQGGGGHGGAQAHTVNLADFNREQLKIDDAGYGNSALRWETERFAPAFNTLQMTKLLLLSDQGRRDLEKALAGRGAAVALGSDNLMLGWVRSMDAGNQWQALPSKQPGASPLPTLAQAGGAAWRRLFMRQLGEAPMDQEPEPQTPEEPQQPEPSPPQEPQAPPPQQPAPPQRPEPPPPRPDPTGAFKRLGAWSVRIDRVERPADDRLVHVYLTLRNDSSRRLLQTQDISVVHRDSLGISVENSQSLKPQSGRPELFGAPQPVALPGRELRAKFVFDRNGVTTGITVREGVEHSAEFGF</sequence>
<dbReference type="PANTHER" id="PTHR48125:SF12">
    <property type="entry name" value="AT HOOK TRANSCRIPTION FACTOR FAMILY-RELATED"/>
    <property type="match status" value="1"/>
</dbReference>
<evidence type="ECO:0000256" key="2">
    <source>
        <dbReference type="SAM" id="SignalP"/>
    </source>
</evidence>
<feature type="compositionally biased region" description="Pro residues" evidence="1">
    <location>
        <begin position="575"/>
        <end position="614"/>
    </location>
</feature>
<reference evidence="3 4" key="1">
    <citation type="submission" date="2020-08" db="EMBL/GenBank/DDBJ databases">
        <title>Genomic Encyclopedia of Type Strains, Phase IV (KMG-IV): sequencing the most valuable type-strain genomes for metagenomic binning, comparative biology and taxonomic classification.</title>
        <authorList>
            <person name="Goeker M."/>
        </authorList>
    </citation>
    <scope>NUCLEOTIDE SEQUENCE [LARGE SCALE GENOMIC DNA]</scope>
    <source>
        <strain evidence="3 4">DSM 21793</strain>
    </source>
</reference>
<dbReference type="PANTHER" id="PTHR48125">
    <property type="entry name" value="LP07818P1"/>
    <property type="match status" value="1"/>
</dbReference>
<organism evidence="3 4">
    <name type="scientific">Phenylobacterium haematophilum</name>
    <dbReference type="NCBI Taxonomy" id="98513"/>
    <lineage>
        <taxon>Bacteria</taxon>
        <taxon>Pseudomonadati</taxon>
        <taxon>Pseudomonadota</taxon>
        <taxon>Alphaproteobacteria</taxon>
        <taxon>Caulobacterales</taxon>
        <taxon>Caulobacteraceae</taxon>
        <taxon>Phenylobacterium</taxon>
    </lineage>
</organism>
<dbReference type="Proteomes" id="UP000530564">
    <property type="component" value="Unassembled WGS sequence"/>
</dbReference>
<gene>
    <name evidence="3" type="ORF">GGQ61_003100</name>
</gene>
<evidence type="ECO:0000256" key="1">
    <source>
        <dbReference type="SAM" id="MobiDB-lite"/>
    </source>
</evidence>
<dbReference type="AlphaFoldDB" id="A0A840A533"/>
<dbReference type="EMBL" id="JACIDK010000004">
    <property type="protein sequence ID" value="MBB3892367.1"/>
    <property type="molecule type" value="Genomic_DNA"/>
</dbReference>
<feature type="region of interest" description="Disordered" evidence="1">
    <location>
        <begin position="568"/>
        <end position="619"/>
    </location>
</feature>
<accession>A0A840A533</accession>
<evidence type="ECO:0000313" key="3">
    <source>
        <dbReference type="EMBL" id="MBB3892367.1"/>
    </source>
</evidence>
<keyword evidence="4" id="KW-1185">Reference proteome</keyword>
<evidence type="ECO:0008006" key="5">
    <source>
        <dbReference type="Google" id="ProtNLM"/>
    </source>
</evidence>
<dbReference type="RefSeq" id="WP_183774477.1">
    <property type="nucleotide sequence ID" value="NZ_JACIDK010000004.1"/>
</dbReference>
<feature type="chain" id="PRO_5032356877" description="Phospholipase C/D domain-containing protein" evidence="2">
    <location>
        <begin position="22"/>
        <end position="731"/>
    </location>
</feature>
<keyword evidence="2" id="KW-0732">Signal</keyword>
<comment type="caution">
    <text evidence="3">The sequence shown here is derived from an EMBL/GenBank/DDBJ whole genome shotgun (WGS) entry which is preliminary data.</text>
</comment>
<evidence type="ECO:0000313" key="4">
    <source>
        <dbReference type="Proteomes" id="UP000530564"/>
    </source>
</evidence>
<name>A0A840A533_9CAUL</name>